<keyword evidence="1" id="KW-0472">Membrane</keyword>
<gene>
    <name evidence="2" type="ORF">DAPPUDRAFT_96544</name>
</gene>
<keyword evidence="1" id="KW-1133">Transmembrane helix</keyword>
<dbReference type="OrthoDB" id="6372502at2759"/>
<dbReference type="KEGG" id="dpx:DAPPUDRAFT_96544"/>
<feature type="transmembrane region" description="Helical" evidence="1">
    <location>
        <begin position="66"/>
        <end position="87"/>
    </location>
</feature>
<accession>E9FY59</accession>
<sequence>MTNPITWTTTSSTIPMTSSSNFSPWTSLPITHRTKVPLEHRQKNNSTIADDFGEHSTNQSNFDNKIIWISLGATAIICTLTVFVILCQRDKIAKFLRKSENPDVLDDAFYYTDVSMGRRENQPNSVTYENVIPNLLLNEPNYIELDFNVQKNSNPENAAAEINSTTLNQKRDIKGYVDSVIYAELRK</sequence>
<proteinExistence type="predicted"/>
<evidence type="ECO:0000256" key="1">
    <source>
        <dbReference type="SAM" id="Phobius"/>
    </source>
</evidence>
<keyword evidence="1" id="KW-0812">Transmembrane</keyword>
<dbReference type="HOGENOM" id="CLU_1449113_0_0_1"/>
<protein>
    <submittedName>
        <fullName evidence="2">Uncharacterized protein</fullName>
    </submittedName>
</protein>
<dbReference type="InParanoid" id="E9FY59"/>
<dbReference type="Proteomes" id="UP000000305">
    <property type="component" value="Unassembled WGS sequence"/>
</dbReference>
<evidence type="ECO:0000313" key="3">
    <source>
        <dbReference type="Proteomes" id="UP000000305"/>
    </source>
</evidence>
<name>E9FY59_DAPPU</name>
<evidence type="ECO:0000313" key="2">
    <source>
        <dbReference type="EMBL" id="EFX87833.1"/>
    </source>
</evidence>
<organism evidence="2 3">
    <name type="scientific">Daphnia pulex</name>
    <name type="common">Water flea</name>
    <dbReference type="NCBI Taxonomy" id="6669"/>
    <lineage>
        <taxon>Eukaryota</taxon>
        <taxon>Metazoa</taxon>
        <taxon>Ecdysozoa</taxon>
        <taxon>Arthropoda</taxon>
        <taxon>Crustacea</taxon>
        <taxon>Branchiopoda</taxon>
        <taxon>Diplostraca</taxon>
        <taxon>Cladocera</taxon>
        <taxon>Anomopoda</taxon>
        <taxon>Daphniidae</taxon>
        <taxon>Daphnia</taxon>
    </lineage>
</organism>
<dbReference type="EMBL" id="GL732527">
    <property type="protein sequence ID" value="EFX87833.1"/>
    <property type="molecule type" value="Genomic_DNA"/>
</dbReference>
<dbReference type="AlphaFoldDB" id="E9FY59"/>
<reference evidence="2 3" key="1">
    <citation type="journal article" date="2011" name="Science">
        <title>The ecoresponsive genome of Daphnia pulex.</title>
        <authorList>
            <person name="Colbourne J.K."/>
            <person name="Pfrender M.E."/>
            <person name="Gilbert D."/>
            <person name="Thomas W.K."/>
            <person name="Tucker A."/>
            <person name="Oakley T.H."/>
            <person name="Tokishita S."/>
            <person name="Aerts A."/>
            <person name="Arnold G.J."/>
            <person name="Basu M.K."/>
            <person name="Bauer D.J."/>
            <person name="Caceres C.E."/>
            <person name="Carmel L."/>
            <person name="Casola C."/>
            <person name="Choi J.H."/>
            <person name="Detter J.C."/>
            <person name="Dong Q."/>
            <person name="Dusheyko S."/>
            <person name="Eads B.D."/>
            <person name="Frohlich T."/>
            <person name="Geiler-Samerotte K.A."/>
            <person name="Gerlach D."/>
            <person name="Hatcher P."/>
            <person name="Jogdeo S."/>
            <person name="Krijgsveld J."/>
            <person name="Kriventseva E.V."/>
            <person name="Kultz D."/>
            <person name="Laforsch C."/>
            <person name="Lindquist E."/>
            <person name="Lopez J."/>
            <person name="Manak J.R."/>
            <person name="Muller J."/>
            <person name="Pangilinan J."/>
            <person name="Patwardhan R.P."/>
            <person name="Pitluck S."/>
            <person name="Pritham E.J."/>
            <person name="Rechtsteiner A."/>
            <person name="Rho M."/>
            <person name="Rogozin I.B."/>
            <person name="Sakarya O."/>
            <person name="Salamov A."/>
            <person name="Schaack S."/>
            <person name="Shapiro H."/>
            <person name="Shiga Y."/>
            <person name="Skalitzky C."/>
            <person name="Smith Z."/>
            <person name="Souvorov A."/>
            <person name="Sung W."/>
            <person name="Tang Z."/>
            <person name="Tsuchiya D."/>
            <person name="Tu H."/>
            <person name="Vos H."/>
            <person name="Wang M."/>
            <person name="Wolf Y.I."/>
            <person name="Yamagata H."/>
            <person name="Yamada T."/>
            <person name="Ye Y."/>
            <person name="Shaw J.R."/>
            <person name="Andrews J."/>
            <person name="Crease T.J."/>
            <person name="Tang H."/>
            <person name="Lucas S.M."/>
            <person name="Robertson H.M."/>
            <person name="Bork P."/>
            <person name="Koonin E.V."/>
            <person name="Zdobnov E.M."/>
            <person name="Grigoriev I.V."/>
            <person name="Lynch M."/>
            <person name="Boore J.L."/>
        </authorList>
    </citation>
    <scope>NUCLEOTIDE SEQUENCE [LARGE SCALE GENOMIC DNA]</scope>
</reference>
<keyword evidence="3" id="KW-1185">Reference proteome</keyword>